<comment type="caution">
    <text evidence="10">The sequence shown here is derived from an EMBL/GenBank/DDBJ whole genome shotgun (WGS) entry which is preliminary data.</text>
</comment>
<evidence type="ECO:0000256" key="5">
    <source>
        <dbReference type="ARBA" id="ARBA00022519"/>
    </source>
</evidence>
<feature type="transmembrane region" description="Helical" evidence="9">
    <location>
        <begin position="269"/>
        <end position="289"/>
    </location>
</feature>
<evidence type="ECO:0000256" key="8">
    <source>
        <dbReference type="ARBA" id="ARBA00023136"/>
    </source>
</evidence>
<feature type="transmembrane region" description="Helical" evidence="9">
    <location>
        <begin position="12"/>
        <end position="32"/>
    </location>
</feature>
<dbReference type="InterPro" id="IPR030922">
    <property type="entry name" value="LptF"/>
</dbReference>
<feature type="transmembrane region" description="Helical" evidence="9">
    <location>
        <begin position="59"/>
        <end position="80"/>
    </location>
</feature>
<dbReference type="GO" id="GO:0015920">
    <property type="term" value="P:lipopolysaccharide transport"/>
    <property type="evidence" value="ECO:0007669"/>
    <property type="project" value="TreeGrafter"/>
</dbReference>
<evidence type="ECO:0000256" key="1">
    <source>
        <dbReference type="ARBA" id="ARBA00004429"/>
    </source>
</evidence>
<gene>
    <name evidence="10" type="ORF">DFR44_10890</name>
</gene>
<evidence type="ECO:0000256" key="4">
    <source>
        <dbReference type="ARBA" id="ARBA00022475"/>
    </source>
</evidence>
<dbReference type="Proteomes" id="UP000294480">
    <property type="component" value="Unassembled WGS sequence"/>
</dbReference>
<dbReference type="AlphaFoldDB" id="A0A4R6Y8I7"/>
<feature type="transmembrane region" description="Helical" evidence="9">
    <location>
        <begin position="301"/>
        <end position="319"/>
    </location>
</feature>
<evidence type="ECO:0000256" key="2">
    <source>
        <dbReference type="ARBA" id="ARBA00014213"/>
    </source>
</evidence>
<dbReference type="GO" id="GO:0055085">
    <property type="term" value="P:transmembrane transport"/>
    <property type="evidence" value="ECO:0007669"/>
    <property type="project" value="InterPro"/>
</dbReference>
<keyword evidence="4" id="KW-1003">Cell membrane</keyword>
<dbReference type="GO" id="GO:0043190">
    <property type="term" value="C:ATP-binding cassette (ABC) transporter complex"/>
    <property type="evidence" value="ECO:0007669"/>
    <property type="project" value="InterPro"/>
</dbReference>
<keyword evidence="5" id="KW-0997">Cell inner membrane</keyword>
<dbReference type="OrthoDB" id="9778062at2"/>
<proteinExistence type="predicted"/>
<comment type="subcellular location">
    <subcellularLocation>
        <location evidence="1">Cell inner membrane</location>
        <topology evidence="1">Multi-pass membrane protein</topology>
    </subcellularLocation>
</comment>
<organism evidence="10 11">
    <name type="scientific">Hydromonas duriensis</name>
    <dbReference type="NCBI Taxonomy" id="1527608"/>
    <lineage>
        <taxon>Bacteria</taxon>
        <taxon>Pseudomonadati</taxon>
        <taxon>Pseudomonadota</taxon>
        <taxon>Betaproteobacteria</taxon>
        <taxon>Burkholderiales</taxon>
        <taxon>Burkholderiaceae</taxon>
        <taxon>Hydromonas</taxon>
    </lineage>
</organism>
<evidence type="ECO:0000256" key="9">
    <source>
        <dbReference type="SAM" id="Phobius"/>
    </source>
</evidence>
<accession>A0A4R6Y8I7</accession>
<protein>
    <recommendedName>
        <fullName evidence="2">Lipopolysaccharide export system permease protein LptF</fullName>
    </recommendedName>
</protein>
<keyword evidence="11" id="KW-1185">Reference proteome</keyword>
<dbReference type="RefSeq" id="WP_133619797.1">
    <property type="nucleotide sequence ID" value="NZ_SNZE01000008.1"/>
</dbReference>
<dbReference type="NCBIfam" id="TIGR04407">
    <property type="entry name" value="LptF_YjgP"/>
    <property type="match status" value="1"/>
</dbReference>
<feature type="transmembrane region" description="Helical" evidence="9">
    <location>
        <begin position="101"/>
        <end position="123"/>
    </location>
</feature>
<dbReference type="InterPro" id="IPR005495">
    <property type="entry name" value="LptG/LptF_permease"/>
</dbReference>
<evidence type="ECO:0000313" key="10">
    <source>
        <dbReference type="EMBL" id="TDR31707.1"/>
    </source>
</evidence>
<dbReference type="PANTHER" id="PTHR33529">
    <property type="entry name" value="SLR0882 PROTEIN-RELATED"/>
    <property type="match status" value="1"/>
</dbReference>
<keyword evidence="6 9" id="KW-0812">Transmembrane</keyword>
<reference evidence="10 11" key="1">
    <citation type="submission" date="2019-03" db="EMBL/GenBank/DDBJ databases">
        <title>Genomic Encyclopedia of Type Strains, Phase IV (KMG-IV): sequencing the most valuable type-strain genomes for metagenomic binning, comparative biology and taxonomic classification.</title>
        <authorList>
            <person name="Goeker M."/>
        </authorList>
    </citation>
    <scope>NUCLEOTIDE SEQUENCE [LARGE SCALE GENOMIC DNA]</scope>
    <source>
        <strain evidence="10 11">DSM 102852</strain>
    </source>
</reference>
<dbReference type="PANTHER" id="PTHR33529:SF7">
    <property type="entry name" value="LIPOPOLYSACCHARIDE EXPORT SYSTEM PERMEASE PROTEIN LPTF"/>
    <property type="match status" value="1"/>
</dbReference>
<dbReference type="EMBL" id="SNZE01000008">
    <property type="protein sequence ID" value="TDR31707.1"/>
    <property type="molecule type" value="Genomic_DNA"/>
</dbReference>
<keyword evidence="8 9" id="KW-0472">Membrane</keyword>
<name>A0A4R6Y8I7_9BURK</name>
<evidence type="ECO:0000313" key="11">
    <source>
        <dbReference type="Proteomes" id="UP000294480"/>
    </source>
</evidence>
<keyword evidence="7 9" id="KW-1133">Transmembrane helix</keyword>
<dbReference type="Pfam" id="PF03739">
    <property type="entry name" value="LptF_LptG"/>
    <property type="match status" value="1"/>
</dbReference>
<sequence>MIFQRSILREKIAVFAVILFTLLTITLVLLLVRGLRDAADGAIAVDGVLRLMLIATLRYFPLIVVVTVIVAMIMTITRLYQDSEMAVWQASGLGSLSLLRPVMMLVMPMFLFLLFLNAVLTPWGNQQLAQYRTQSGMNELNLIKPGSFRTGQNGKRVFFIQDVVKSESPEFRNVFALQKTDKETLLLTAERAHLEDTFDNRTFLVLEKGRQYQDRFADDYLQSMSYGRYGFSMDEFTGIKTSDLKEPDVELLGTRELWNNPKTTAVAELYRRFSDAFMIIPMALLSVVLGFSRPRASSRTLGVLTGLVTFMIYLNLIKYGEAKLHAGAWSLDHALLVSHGVFLLLALLALWYRQNAWRYTFHWFSRRSKS</sequence>
<evidence type="ECO:0000256" key="7">
    <source>
        <dbReference type="ARBA" id="ARBA00022989"/>
    </source>
</evidence>
<evidence type="ECO:0000256" key="3">
    <source>
        <dbReference type="ARBA" id="ARBA00022448"/>
    </source>
</evidence>
<feature type="transmembrane region" description="Helical" evidence="9">
    <location>
        <begin position="331"/>
        <end position="352"/>
    </location>
</feature>
<evidence type="ECO:0000256" key="6">
    <source>
        <dbReference type="ARBA" id="ARBA00022692"/>
    </source>
</evidence>
<keyword evidence="3" id="KW-0813">Transport</keyword>